<name>A0A1I1LCZ0_9GAMM</name>
<dbReference type="Gene3D" id="3.40.50.2300">
    <property type="match status" value="2"/>
</dbReference>
<reference evidence="7" key="1">
    <citation type="submission" date="2016-10" db="EMBL/GenBank/DDBJ databases">
        <authorList>
            <person name="Varghese N."/>
            <person name="Submissions S."/>
        </authorList>
    </citation>
    <scope>NUCLEOTIDE SEQUENCE [LARGE SCALE GENOMIC DNA]</scope>
    <source>
        <strain evidence="7">DSM 23439</strain>
    </source>
</reference>
<gene>
    <name evidence="6" type="ORF">SAMN05421848_2372</name>
</gene>
<dbReference type="PANTHER" id="PTHR46847">
    <property type="entry name" value="D-ALLOSE-BINDING PERIPLASMIC PROTEIN-RELATED"/>
    <property type="match status" value="1"/>
</dbReference>
<feature type="chain" id="PRO_5011681102" evidence="4">
    <location>
        <begin position="29"/>
        <end position="315"/>
    </location>
</feature>
<keyword evidence="3 4" id="KW-0732">Signal</keyword>
<dbReference type="STRING" id="402385.SAMN05421848_2372"/>
<proteinExistence type="inferred from homology"/>
<dbReference type="GO" id="GO:0055085">
    <property type="term" value="P:transmembrane transport"/>
    <property type="evidence" value="ECO:0007669"/>
    <property type="project" value="UniProtKB-ARBA"/>
</dbReference>
<organism evidence="6 7">
    <name type="scientific">Kushneria avicenniae</name>
    <dbReference type="NCBI Taxonomy" id="402385"/>
    <lineage>
        <taxon>Bacteria</taxon>
        <taxon>Pseudomonadati</taxon>
        <taxon>Pseudomonadota</taxon>
        <taxon>Gammaproteobacteria</taxon>
        <taxon>Oceanospirillales</taxon>
        <taxon>Halomonadaceae</taxon>
        <taxon>Kushneria</taxon>
    </lineage>
</organism>
<feature type="signal peptide" evidence="4">
    <location>
        <begin position="1"/>
        <end position="28"/>
    </location>
</feature>
<accession>A0A1I1LCZ0</accession>
<dbReference type="GO" id="GO:0030246">
    <property type="term" value="F:carbohydrate binding"/>
    <property type="evidence" value="ECO:0007669"/>
    <property type="project" value="UniProtKB-ARBA"/>
</dbReference>
<evidence type="ECO:0000256" key="2">
    <source>
        <dbReference type="ARBA" id="ARBA00007639"/>
    </source>
</evidence>
<evidence type="ECO:0000313" key="6">
    <source>
        <dbReference type="EMBL" id="SFC70889.1"/>
    </source>
</evidence>
<dbReference type="InterPro" id="IPR028082">
    <property type="entry name" value="Peripla_BP_I"/>
</dbReference>
<dbReference type="PANTHER" id="PTHR46847:SF1">
    <property type="entry name" value="D-ALLOSE-BINDING PERIPLASMIC PROTEIN-RELATED"/>
    <property type="match status" value="1"/>
</dbReference>
<evidence type="ECO:0000259" key="5">
    <source>
        <dbReference type="Pfam" id="PF13407"/>
    </source>
</evidence>
<evidence type="ECO:0000256" key="3">
    <source>
        <dbReference type="ARBA" id="ARBA00022729"/>
    </source>
</evidence>
<dbReference type="RefSeq" id="WP_090134304.1">
    <property type="nucleotide sequence ID" value="NZ_FOLY01000005.1"/>
</dbReference>
<dbReference type="SUPFAM" id="SSF53822">
    <property type="entry name" value="Periplasmic binding protein-like I"/>
    <property type="match status" value="1"/>
</dbReference>
<dbReference type="CDD" id="cd06321">
    <property type="entry name" value="PBP1_ABC_sugar_binding-like"/>
    <property type="match status" value="1"/>
</dbReference>
<dbReference type="Proteomes" id="UP000199046">
    <property type="component" value="Unassembled WGS sequence"/>
</dbReference>
<dbReference type="EMBL" id="FOLY01000005">
    <property type="protein sequence ID" value="SFC70889.1"/>
    <property type="molecule type" value="Genomic_DNA"/>
</dbReference>
<dbReference type="GO" id="GO:0030313">
    <property type="term" value="C:cell envelope"/>
    <property type="evidence" value="ECO:0007669"/>
    <property type="project" value="UniProtKB-SubCell"/>
</dbReference>
<comment type="similarity">
    <text evidence="2">Belongs to the bacterial solute-binding protein 2 family.</text>
</comment>
<sequence length="315" mass="34020">MPITLKHIRWLLCAVLVSLLLALPTARAANPHDKNDDELVIGMSFQTLDNVYFVTLQRALQEAIDDMGARFIFTDARRDTARQHRDVEDMLARDIDILLIDPANPAAIEETIVSTHEAGVTVVAVDTPARGPIDGFVGSNNVGAGYQACRYLGEQLDGRGQVAILEGAAVAPMRQRVEGCQKALAEFQGIELVDRQNGNQARNKALSVTEQMLETHPELAGIFSVDDTGVLGALVAIQTAGRNVKLAGVDGSPEAVRMLTRPNSPLIAMMAQHPADIAARALALAVKQYRGEKAPETVPVDTTLVTADNARNFLW</sequence>
<evidence type="ECO:0000256" key="1">
    <source>
        <dbReference type="ARBA" id="ARBA00004196"/>
    </source>
</evidence>
<dbReference type="AlphaFoldDB" id="A0A1I1LCZ0"/>
<dbReference type="Pfam" id="PF13407">
    <property type="entry name" value="Peripla_BP_4"/>
    <property type="match status" value="1"/>
</dbReference>
<dbReference type="InterPro" id="IPR025997">
    <property type="entry name" value="SBP_2_dom"/>
</dbReference>
<feature type="domain" description="Periplasmic binding protein" evidence="5">
    <location>
        <begin position="41"/>
        <end position="293"/>
    </location>
</feature>
<comment type="subcellular location">
    <subcellularLocation>
        <location evidence="1">Cell envelope</location>
    </subcellularLocation>
</comment>
<keyword evidence="7" id="KW-1185">Reference proteome</keyword>
<dbReference type="OrthoDB" id="4827464at2"/>
<evidence type="ECO:0000256" key="4">
    <source>
        <dbReference type="SAM" id="SignalP"/>
    </source>
</evidence>
<evidence type="ECO:0000313" key="7">
    <source>
        <dbReference type="Proteomes" id="UP000199046"/>
    </source>
</evidence>
<protein>
    <submittedName>
        <fullName evidence="6">Monosaccharide ABC transporter substrate-binding protein, CUT2 family</fullName>
    </submittedName>
</protein>